<evidence type="ECO:0000256" key="1">
    <source>
        <dbReference type="SAM" id="MobiDB-lite"/>
    </source>
</evidence>
<comment type="caution">
    <text evidence="3">The sequence shown here is derived from an EMBL/GenBank/DDBJ whole genome shotgun (WGS) entry which is preliminary data.</text>
</comment>
<proteinExistence type="predicted"/>
<feature type="region of interest" description="Disordered" evidence="1">
    <location>
        <begin position="27"/>
        <end position="77"/>
    </location>
</feature>
<keyword evidence="4" id="KW-1185">Reference proteome</keyword>
<evidence type="ECO:0000256" key="2">
    <source>
        <dbReference type="SAM" id="SignalP"/>
    </source>
</evidence>
<feature type="chain" id="PRO_5046898366" evidence="2">
    <location>
        <begin position="23"/>
        <end position="366"/>
    </location>
</feature>
<feature type="compositionally biased region" description="Acidic residues" evidence="1">
    <location>
        <begin position="27"/>
        <end position="57"/>
    </location>
</feature>
<keyword evidence="2" id="KW-0732">Signal</keyword>
<name>A0ABS6JXN4_9BACI</name>
<protein>
    <submittedName>
        <fullName evidence="3">Uncharacterized protein</fullName>
    </submittedName>
</protein>
<dbReference type="RefSeq" id="WP_088074510.1">
    <property type="nucleotide sequence ID" value="NZ_JAHQCR010000075.1"/>
</dbReference>
<dbReference type="PROSITE" id="PS51257">
    <property type="entry name" value="PROKAR_LIPOPROTEIN"/>
    <property type="match status" value="1"/>
</dbReference>
<gene>
    <name evidence="3" type="ORF">KS407_18185</name>
</gene>
<feature type="signal peptide" evidence="2">
    <location>
        <begin position="1"/>
        <end position="22"/>
    </location>
</feature>
<reference evidence="3 4" key="1">
    <citation type="submission" date="2021-06" db="EMBL/GenBank/DDBJ databases">
        <title>Bacillus sp. RD4P76, an endophyte from a halophyte.</title>
        <authorList>
            <person name="Sun J.-Q."/>
        </authorList>
    </citation>
    <scope>NUCLEOTIDE SEQUENCE [LARGE SCALE GENOMIC DNA]</scope>
    <source>
        <strain evidence="3 4">JCM 17098</strain>
    </source>
</reference>
<organism evidence="3 4">
    <name type="scientific">Evansella alkalicola</name>
    <dbReference type="NCBI Taxonomy" id="745819"/>
    <lineage>
        <taxon>Bacteria</taxon>
        <taxon>Bacillati</taxon>
        <taxon>Bacillota</taxon>
        <taxon>Bacilli</taxon>
        <taxon>Bacillales</taxon>
        <taxon>Bacillaceae</taxon>
        <taxon>Evansella</taxon>
    </lineage>
</organism>
<sequence length="366" mass="41776">MIKMIISLFAVITLLTITGCQAGNPEEEASVDADQSIESEEDNGEEVTDDTLEDTDTEVNGGANEEDNTEDSSGREDVDVTVVDSVSADAPEDQGDLHVRWDIHVEEQEDTFIFTGETNLLPETRVRAMIKSDDYTFIGYHEYARIENDGTFYVEVPHPQKYDTELELYVEMTTFQDPEISEHYGEFLENVEGPLVYIDHNSAREDIHHIVKTHMFFVPVEGEYVTLQSETPEWDFPEDQGNLEVRISDVKVERDEDRFYISGKTNLIEPALVNIKLDLPEYISFGYQNSFVVNPDGSFETRLRYPDDIREDAEMNILIEFKPANIGQMDMITEHYGEEGENLQGDLVEKESSGDSYYVKLKLNVN</sequence>
<dbReference type="EMBL" id="JAHQCR010000075">
    <property type="protein sequence ID" value="MBU9723350.1"/>
    <property type="molecule type" value="Genomic_DNA"/>
</dbReference>
<evidence type="ECO:0000313" key="4">
    <source>
        <dbReference type="Proteomes" id="UP000790580"/>
    </source>
</evidence>
<dbReference type="Proteomes" id="UP000790580">
    <property type="component" value="Unassembled WGS sequence"/>
</dbReference>
<accession>A0ABS6JXN4</accession>
<evidence type="ECO:0000313" key="3">
    <source>
        <dbReference type="EMBL" id="MBU9723350.1"/>
    </source>
</evidence>